<dbReference type="EMBL" id="KF889012">
    <property type="protein sequence ID" value="AII26406.1"/>
    <property type="molecule type" value="Genomic_DNA"/>
</dbReference>
<evidence type="ECO:0000313" key="2">
    <source>
        <dbReference type="EMBL" id="AII26406.1"/>
    </source>
</evidence>
<reference evidence="2" key="2">
    <citation type="journal article" date="2014" name="Genomics">
        <title>Prevalence and mapping of a plasmid encoding a type IV secretion system in Acinetobacter baumannii.</title>
        <authorList>
            <person name="Liu C.C."/>
            <person name="Kuo H.Y."/>
            <person name="Tang C.Y."/>
            <person name="Chang K.C."/>
            <person name="Liou M.L."/>
        </authorList>
    </citation>
    <scope>NUCLEOTIDE SEQUENCE</scope>
    <source>
        <strain evidence="2">TYTH-1</strain>
        <plasmid evidence="2">pAB_CC</plasmid>
    </source>
</reference>
<dbReference type="InterPro" id="IPR025669">
    <property type="entry name" value="AAA_dom"/>
</dbReference>
<dbReference type="AlphaFoldDB" id="A0A076G4N5"/>
<proteinExistence type="predicted"/>
<geneLocation type="plasmid" evidence="2">
    <name>pAB_CC</name>
</geneLocation>
<dbReference type="PANTHER" id="PTHR13696">
    <property type="entry name" value="P-LOOP CONTAINING NUCLEOSIDE TRIPHOSPHATE HYDROLASE"/>
    <property type="match status" value="1"/>
</dbReference>
<dbReference type="PANTHER" id="PTHR13696:SF99">
    <property type="entry name" value="COBYRINIC ACID AC-DIAMIDE SYNTHASE"/>
    <property type="match status" value="1"/>
</dbReference>
<gene>
    <name evidence="2" type="ORF">M3Q_pABCC3</name>
</gene>
<dbReference type="SUPFAM" id="SSF52540">
    <property type="entry name" value="P-loop containing nucleoside triphosphate hydrolases"/>
    <property type="match status" value="1"/>
</dbReference>
<keyword evidence="2" id="KW-0614">Plasmid</keyword>
<dbReference type="CDD" id="cd02042">
    <property type="entry name" value="ParAB_family"/>
    <property type="match status" value="1"/>
</dbReference>
<evidence type="ECO:0000259" key="1">
    <source>
        <dbReference type="Pfam" id="PF13614"/>
    </source>
</evidence>
<dbReference type="Pfam" id="PF13614">
    <property type="entry name" value="AAA_31"/>
    <property type="match status" value="1"/>
</dbReference>
<reference evidence="2" key="1">
    <citation type="submission" date="2013-11" db="EMBL/GenBank/DDBJ databases">
        <authorList>
            <person name="Liu C.-C."/>
            <person name="Tang C.Y."/>
            <person name="Kuo H.-Y."/>
            <person name="Chang K.-C."/>
            <person name="Liou M.-L."/>
        </authorList>
    </citation>
    <scope>NUCLEOTIDE SEQUENCE</scope>
    <source>
        <strain evidence="2">TYTH-1</strain>
        <plasmid evidence="2">pAB_CC</plasmid>
    </source>
</reference>
<accession>A0A076G4N5</accession>
<dbReference type="Gene3D" id="3.40.50.300">
    <property type="entry name" value="P-loop containing nucleotide triphosphate hydrolases"/>
    <property type="match status" value="1"/>
</dbReference>
<dbReference type="RefSeq" id="WP_000724905.1">
    <property type="nucleotide sequence ID" value="NZ_KF889012.1"/>
</dbReference>
<feature type="domain" description="AAA" evidence="1">
    <location>
        <begin position="1"/>
        <end position="175"/>
    </location>
</feature>
<sequence length="257" mass="29083">MKKIVITNEKGGIGKTSVAVHLAHYCYERGMRVLFVDMDKQGNSGFSLSKVAVEIKDTHSLFADIQNFETLDKYFVLFKGNKSLKSLFDPTEQEFKLDKVEEYQRNFKSNIAKANEFFDICIFDTPPTDGPFQRLPLLVSEFALSPFLLDKYSILGLRGIIDTTQEIKEVNPKIQFLGLLPNMVSANSVTQKTTLNELQKQLSHLMLDKTAFIPNRSAIADASEQQVPVWKIDKTSAKDVGRKIKKINQLVLEKMGV</sequence>
<name>A0A076G4N5_ACIBA</name>
<organism evidence="2">
    <name type="scientific">Acinetobacter baumannii TYTH-1</name>
    <dbReference type="NCBI Taxonomy" id="1100841"/>
    <lineage>
        <taxon>Bacteria</taxon>
        <taxon>Pseudomonadati</taxon>
        <taxon>Pseudomonadota</taxon>
        <taxon>Gammaproteobacteria</taxon>
        <taxon>Moraxellales</taxon>
        <taxon>Moraxellaceae</taxon>
        <taxon>Acinetobacter</taxon>
        <taxon>Acinetobacter calcoaceticus/baumannii complex</taxon>
    </lineage>
</organism>
<dbReference type="InterPro" id="IPR027417">
    <property type="entry name" value="P-loop_NTPase"/>
</dbReference>
<protein>
    <submittedName>
        <fullName evidence="2">ATPases involved in chromosome partitioning</fullName>
    </submittedName>
</protein>
<dbReference type="InterPro" id="IPR050678">
    <property type="entry name" value="DNA_Partitioning_ATPase"/>
</dbReference>